<dbReference type="PRINTS" id="PR00473">
    <property type="entry name" value="GALCTOKINASE"/>
</dbReference>
<sequence>MINSGEILRKFENKEFDDVLIKLYPDNREAINYQRKRYTDMINKSISLFGDTDVEIYSAPGRTEVGGNHTDHQHGEVLAASINLDAIAIVSNNSHNKINIYSIGYAPIEIDLNNISYNKEEEGTTTSIIKGVLNGFTNHGFKIGGFNACITSDVLNGAGLSSSAAFETLIGTILSGLFNNMTISPVDIAIIGQYAENQFFGKPCGLMDQMACSVGNFVHINFKNPEKPVIEQVNFDLNKEGYSLCIVDTKGSHADLTDDYASIPYEMKEVAAAMGKNLLGEINSEEFFNEIPVLSKKVSSRAILRAIHFFNENRRVQVESKALKNYEFEEFLHTVKESGDSSYKLLQNIYSPKDATNQPISLALTLTENFLGDDGVCRVHGGGFAGTIQVFVKNSIVDEYKKYIEKVFGTDSCHILSIRNVGGTKVC</sequence>
<dbReference type="InterPro" id="IPR020568">
    <property type="entry name" value="Ribosomal_Su5_D2-typ_SF"/>
</dbReference>
<dbReference type="InterPro" id="IPR006206">
    <property type="entry name" value="Mevalonate/galactokinase"/>
</dbReference>
<evidence type="ECO:0000313" key="7">
    <source>
        <dbReference type="EMBL" id="MBC5666793.1"/>
    </source>
</evidence>
<feature type="domain" description="Galactokinase N-terminal" evidence="6">
    <location>
        <begin position="48"/>
        <end position="91"/>
    </location>
</feature>
<dbReference type="PIRSF" id="PIRSF000530">
    <property type="entry name" value="Galactokinase"/>
    <property type="match status" value="1"/>
</dbReference>
<keyword evidence="2" id="KW-0547">Nucleotide-binding</keyword>
<evidence type="ECO:0000256" key="3">
    <source>
        <dbReference type="ARBA" id="ARBA00022777"/>
    </source>
</evidence>
<name>A0ABR7EZL4_9FIRM</name>
<evidence type="ECO:0000259" key="6">
    <source>
        <dbReference type="Pfam" id="PF10509"/>
    </source>
</evidence>
<keyword evidence="8" id="KW-1185">Reference proteome</keyword>
<proteinExistence type="inferred from homology"/>
<evidence type="ECO:0000256" key="1">
    <source>
        <dbReference type="ARBA" id="ARBA00006566"/>
    </source>
</evidence>
<reference evidence="7 8" key="1">
    <citation type="submission" date="2020-08" db="EMBL/GenBank/DDBJ databases">
        <title>Genome public.</title>
        <authorList>
            <person name="Liu C."/>
            <person name="Sun Q."/>
        </authorList>
    </citation>
    <scope>NUCLEOTIDE SEQUENCE [LARGE SCALE GENOMIC DNA]</scope>
    <source>
        <strain evidence="7 8">BX4</strain>
    </source>
</reference>
<dbReference type="InterPro" id="IPR036554">
    <property type="entry name" value="GHMP_kinase_C_sf"/>
</dbReference>
<dbReference type="SUPFAM" id="SSF55060">
    <property type="entry name" value="GHMP Kinase, C-terminal domain"/>
    <property type="match status" value="1"/>
</dbReference>
<evidence type="ECO:0000256" key="4">
    <source>
        <dbReference type="ARBA" id="ARBA00022840"/>
    </source>
</evidence>
<protein>
    <submittedName>
        <fullName evidence="7">Galactokinase</fullName>
    </submittedName>
</protein>
<keyword evidence="3" id="KW-0418">Kinase</keyword>
<gene>
    <name evidence="7" type="ORF">H8S00_02135</name>
</gene>
<organism evidence="7 8">
    <name type="scientific">Eubacterium segne</name>
    <dbReference type="NCBI Taxonomy" id="2763045"/>
    <lineage>
        <taxon>Bacteria</taxon>
        <taxon>Bacillati</taxon>
        <taxon>Bacillota</taxon>
        <taxon>Clostridia</taxon>
        <taxon>Eubacteriales</taxon>
        <taxon>Eubacteriaceae</taxon>
        <taxon>Eubacterium</taxon>
    </lineage>
</organism>
<dbReference type="InterPro" id="IPR006204">
    <property type="entry name" value="GHMP_kinase_N_dom"/>
</dbReference>
<dbReference type="SUPFAM" id="SSF54211">
    <property type="entry name" value="Ribosomal protein S5 domain 2-like"/>
    <property type="match status" value="1"/>
</dbReference>
<dbReference type="InterPro" id="IPR000705">
    <property type="entry name" value="Galactokinase"/>
</dbReference>
<dbReference type="Pfam" id="PF10509">
    <property type="entry name" value="GalKase_gal_bdg"/>
    <property type="match status" value="1"/>
</dbReference>
<dbReference type="EMBL" id="JACOOZ010000001">
    <property type="protein sequence ID" value="MBC5666793.1"/>
    <property type="molecule type" value="Genomic_DNA"/>
</dbReference>
<dbReference type="PANTHER" id="PTHR10457:SF7">
    <property type="entry name" value="GALACTOKINASE-RELATED"/>
    <property type="match status" value="1"/>
</dbReference>
<dbReference type="PANTHER" id="PTHR10457">
    <property type="entry name" value="MEVALONATE KINASE/GALACTOKINASE"/>
    <property type="match status" value="1"/>
</dbReference>
<comment type="similarity">
    <text evidence="1">Belongs to the GHMP kinase family. GalK subfamily.</text>
</comment>
<comment type="caution">
    <text evidence="7">The sequence shown here is derived from an EMBL/GenBank/DDBJ whole genome shotgun (WGS) entry which is preliminary data.</text>
</comment>
<dbReference type="Gene3D" id="3.30.70.890">
    <property type="entry name" value="GHMP kinase, C-terminal domain"/>
    <property type="match status" value="1"/>
</dbReference>
<dbReference type="Pfam" id="PF00288">
    <property type="entry name" value="GHMP_kinases_N"/>
    <property type="match status" value="1"/>
</dbReference>
<dbReference type="Gene3D" id="3.30.230.10">
    <property type="match status" value="1"/>
</dbReference>
<dbReference type="Proteomes" id="UP000597877">
    <property type="component" value="Unassembled WGS sequence"/>
</dbReference>
<keyword evidence="4" id="KW-0067">ATP-binding</keyword>
<dbReference type="InterPro" id="IPR014721">
    <property type="entry name" value="Ribsml_uS5_D2-typ_fold_subgr"/>
</dbReference>
<accession>A0ABR7EZL4</accession>
<evidence type="ECO:0000259" key="5">
    <source>
        <dbReference type="Pfam" id="PF00288"/>
    </source>
</evidence>
<evidence type="ECO:0000313" key="8">
    <source>
        <dbReference type="Proteomes" id="UP000597877"/>
    </source>
</evidence>
<keyword evidence="3" id="KW-0808">Transferase</keyword>
<dbReference type="InterPro" id="IPR019539">
    <property type="entry name" value="GalKase_N"/>
</dbReference>
<feature type="domain" description="GHMP kinase N-terminal" evidence="5">
    <location>
        <begin position="129"/>
        <end position="215"/>
    </location>
</feature>
<evidence type="ECO:0000256" key="2">
    <source>
        <dbReference type="ARBA" id="ARBA00022741"/>
    </source>
</evidence>
<dbReference type="RefSeq" id="WP_118589226.1">
    <property type="nucleotide sequence ID" value="NZ_JACOOZ010000001.1"/>
</dbReference>
<dbReference type="PRINTS" id="PR00959">
    <property type="entry name" value="MEVGALKINASE"/>
</dbReference>